<dbReference type="PANTHER" id="PTHR11409">
    <property type="entry name" value="ADENOSINE DEAMINASE"/>
    <property type="match status" value="1"/>
</dbReference>
<dbReference type="InterPro" id="IPR006331">
    <property type="entry name" value="ADGF"/>
</dbReference>
<evidence type="ECO:0000259" key="11">
    <source>
        <dbReference type="Pfam" id="PF00962"/>
    </source>
</evidence>
<dbReference type="InterPro" id="IPR032466">
    <property type="entry name" value="Metal_Hydrolase"/>
</dbReference>
<keyword evidence="6" id="KW-0964">Secreted</keyword>
<evidence type="ECO:0000259" key="12">
    <source>
        <dbReference type="Pfam" id="PF08451"/>
    </source>
</evidence>
<dbReference type="CDD" id="cd01321">
    <property type="entry name" value="ADGF"/>
    <property type="match status" value="1"/>
</dbReference>
<dbReference type="NCBIfam" id="TIGR01431">
    <property type="entry name" value="adm_rel"/>
    <property type="match status" value="1"/>
</dbReference>
<dbReference type="GO" id="GO:0004000">
    <property type="term" value="F:adenosine deaminase activity"/>
    <property type="evidence" value="ECO:0007669"/>
    <property type="project" value="InterPro"/>
</dbReference>
<protein>
    <recommendedName>
        <fullName evidence="5">Adenosine deaminase</fullName>
        <ecNumber evidence="4">3.5.4.4</ecNumber>
    </recommendedName>
</protein>
<dbReference type="Proteomes" id="UP000007801">
    <property type="component" value="Unassembled WGS sequence"/>
</dbReference>
<feature type="domain" description="Adenosine/AMP deaminase N-terminal" evidence="12">
    <location>
        <begin position="3"/>
        <end position="80"/>
    </location>
</feature>
<keyword evidence="9" id="KW-0378">Hydrolase</keyword>
<dbReference type="Gene3D" id="3.20.20.140">
    <property type="entry name" value="Metal-dependent hydrolases"/>
    <property type="match status" value="1"/>
</dbReference>
<evidence type="ECO:0000313" key="14">
    <source>
        <dbReference type="Proteomes" id="UP000007801"/>
    </source>
</evidence>
<dbReference type="Pfam" id="PF00962">
    <property type="entry name" value="A_deaminase"/>
    <property type="match status" value="1"/>
</dbReference>
<gene>
    <name evidence="13" type="primary">Dana\GF16878</name>
    <name evidence="13" type="synonym">dana_GLEANR_18144</name>
    <name evidence="13" type="ORF">GF16878</name>
</gene>
<evidence type="ECO:0000256" key="9">
    <source>
        <dbReference type="ARBA" id="ARBA00022801"/>
    </source>
</evidence>
<feature type="domain" description="Adenosine deaminase" evidence="11">
    <location>
        <begin position="179"/>
        <end position="421"/>
    </location>
</feature>
<dbReference type="SUPFAM" id="SSF51556">
    <property type="entry name" value="Metallo-dependent hydrolases"/>
    <property type="match status" value="1"/>
</dbReference>
<reference evidence="13 14" key="1">
    <citation type="journal article" date="2007" name="Nature">
        <title>Evolution of genes and genomes on the Drosophila phylogeny.</title>
        <authorList>
            <consortium name="Drosophila 12 Genomes Consortium"/>
            <person name="Clark A.G."/>
            <person name="Eisen M.B."/>
            <person name="Smith D.R."/>
            <person name="Bergman C.M."/>
            <person name="Oliver B."/>
            <person name="Markow T.A."/>
            <person name="Kaufman T.C."/>
            <person name="Kellis M."/>
            <person name="Gelbart W."/>
            <person name="Iyer V.N."/>
            <person name="Pollard D.A."/>
            <person name="Sackton T.B."/>
            <person name="Larracuente A.M."/>
            <person name="Singh N.D."/>
            <person name="Abad J.P."/>
            <person name="Abt D.N."/>
            <person name="Adryan B."/>
            <person name="Aguade M."/>
            <person name="Akashi H."/>
            <person name="Anderson W.W."/>
            <person name="Aquadro C.F."/>
            <person name="Ardell D.H."/>
            <person name="Arguello R."/>
            <person name="Artieri C.G."/>
            <person name="Barbash D.A."/>
            <person name="Barker D."/>
            <person name="Barsanti P."/>
            <person name="Batterham P."/>
            <person name="Batzoglou S."/>
            <person name="Begun D."/>
            <person name="Bhutkar A."/>
            <person name="Blanco E."/>
            <person name="Bosak S.A."/>
            <person name="Bradley R.K."/>
            <person name="Brand A.D."/>
            <person name="Brent M.R."/>
            <person name="Brooks A.N."/>
            <person name="Brown R.H."/>
            <person name="Butlin R.K."/>
            <person name="Caggese C."/>
            <person name="Calvi B.R."/>
            <person name="Bernardo de Carvalho A."/>
            <person name="Caspi A."/>
            <person name="Castrezana S."/>
            <person name="Celniker S.E."/>
            <person name="Chang J.L."/>
            <person name="Chapple C."/>
            <person name="Chatterji S."/>
            <person name="Chinwalla A."/>
            <person name="Civetta A."/>
            <person name="Clifton S.W."/>
            <person name="Comeron J.M."/>
            <person name="Costello J.C."/>
            <person name="Coyne J.A."/>
            <person name="Daub J."/>
            <person name="David R.G."/>
            <person name="Delcher A.L."/>
            <person name="Delehaunty K."/>
            <person name="Do C.B."/>
            <person name="Ebling H."/>
            <person name="Edwards K."/>
            <person name="Eickbush T."/>
            <person name="Evans J.D."/>
            <person name="Filipski A."/>
            <person name="Findeiss S."/>
            <person name="Freyhult E."/>
            <person name="Fulton L."/>
            <person name="Fulton R."/>
            <person name="Garcia A.C."/>
            <person name="Gardiner A."/>
            <person name="Garfield D.A."/>
            <person name="Garvin B.E."/>
            <person name="Gibson G."/>
            <person name="Gilbert D."/>
            <person name="Gnerre S."/>
            <person name="Godfrey J."/>
            <person name="Good R."/>
            <person name="Gotea V."/>
            <person name="Gravely B."/>
            <person name="Greenberg A.J."/>
            <person name="Griffiths-Jones S."/>
            <person name="Gross S."/>
            <person name="Guigo R."/>
            <person name="Gustafson E.A."/>
            <person name="Haerty W."/>
            <person name="Hahn M.W."/>
            <person name="Halligan D.L."/>
            <person name="Halpern A.L."/>
            <person name="Halter G.M."/>
            <person name="Han M.V."/>
            <person name="Heger A."/>
            <person name="Hillier L."/>
            <person name="Hinrichs A.S."/>
            <person name="Holmes I."/>
            <person name="Hoskins R.A."/>
            <person name="Hubisz M.J."/>
            <person name="Hultmark D."/>
            <person name="Huntley M.A."/>
            <person name="Jaffe D.B."/>
            <person name="Jagadeeshan S."/>
            <person name="Jeck W.R."/>
            <person name="Johnson J."/>
            <person name="Jones C.D."/>
            <person name="Jordan W.C."/>
            <person name="Karpen G.H."/>
            <person name="Kataoka E."/>
            <person name="Keightley P.D."/>
            <person name="Kheradpour P."/>
            <person name="Kirkness E.F."/>
            <person name="Koerich L.B."/>
            <person name="Kristiansen K."/>
            <person name="Kudrna D."/>
            <person name="Kulathinal R.J."/>
            <person name="Kumar S."/>
            <person name="Kwok R."/>
            <person name="Lander E."/>
            <person name="Langley C.H."/>
            <person name="Lapoint R."/>
            <person name="Lazzaro B.P."/>
            <person name="Lee S.J."/>
            <person name="Levesque L."/>
            <person name="Li R."/>
            <person name="Lin C.F."/>
            <person name="Lin M.F."/>
            <person name="Lindblad-Toh K."/>
            <person name="Llopart A."/>
            <person name="Long M."/>
            <person name="Low L."/>
            <person name="Lozovsky E."/>
            <person name="Lu J."/>
            <person name="Luo M."/>
            <person name="Machado C.A."/>
            <person name="Makalowski W."/>
            <person name="Marzo M."/>
            <person name="Matsuda M."/>
            <person name="Matzkin L."/>
            <person name="McAllister B."/>
            <person name="McBride C.S."/>
            <person name="McKernan B."/>
            <person name="McKernan K."/>
            <person name="Mendez-Lago M."/>
            <person name="Minx P."/>
            <person name="Mollenhauer M.U."/>
            <person name="Montooth K."/>
            <person name="Mount S.M."/>
            <person name="Mu X."/>
            <person name="Myers E."/>
            <person name="Negre B."/>
            <person name="Newfeld S."/>
            <person name="Nielsen R."/>
            <person name="Noor M.A."/>
            <person name="O'Grady P."/>
            <person name="Pachter L."/>
            <person name="Papaceit M."/>
            <person name="Parisi M.J."/>
            <person name="Parisi M."/>
            <person name="Parts L."/>
            <person name="Pedersen J.S."/>
            <person name="Pesole G."/>
            <person name="Phillippy A.M."/>
            <person name="Ponting C.P."/>
            <person name="Pop M."/>
            <person name="Porcelli D."/>
            <person name="Powell J.R."/>
            <person name="Prohaska S."/>
            <person name="Pruitt K."/>
            <person name="Puig M."/>
            <person name="Quesneville H."/>
            <person name="Ram K.R."/>
            <person name="Rand D."/>
            <person name="Rasmussen M.D."/>
            <person name="Reed L.K."/>
            <person name="Reenan R."/>
            <person name="Reily A."/>
            <person name="Remington K.A."/>
            <person name="Rieger T.T."/>
            <person name="Ritchie M.G."/>
            <person name="Robin C."/>
            <person name="Rogers Y.H."/>
            <person name="Rohde C."/>
            <person name="Rozas J."/>
            <person name="Rubenfield M.J."/>
            <person name="Ruiz A."/>
            <person name="Russo S."/>
            <person name="Salzberg S.L."/>
            <person name="Sanchez-Gracia A."/>
            <person name="Saranga D.J."/>
            <person name="Sato H."/>
            <person name="Schaeffer S.W."/>
            <person name="Schatz M.C."/>
            <person name="Schlenke T."/>
            <person name="Schwartz R."/>
            <person name="Segarra C."/>
            <person name="Singh R.S."/>
            <person name="Sirot L."/>
            <person name="Sirota M."/>
            <person name="Sisneros N.B."/>
            <person name="Smith C.D."/>
            <person name="Smith T.F."/>
            <person name="Spieth J."/>
            <person name="Stage D.E."/>
            <person name="Stark A."/>
            <person name="Stephan W."/>
            <person name="Strausberg R.L."/>
            <person name="Strempel S."/>
            <person name="Sturgill D."/>
            <person name="Sutton G."/>
            <person name="Sutton G.G."/>
            <person name="Tao W."/>
            <person name="Teichmann S."/>
            <person name="Tobari Y.N."/>
            <person name="Tomimura Y."/>
            <person name="Tsolas J.M."/>
            <person name="Valente V.L."/>
            <person name="Venter E."/>
            <person name="Venter J.C."/>
            <person name="Vicario S."/>
            <person name="Vieira F.G."/>
            <person name="Vilella A.J."/>
            <person name="Villasante A."/>
            <person name="Walenz B."/>
            <person name="Wang J."/>
            <person name="Wasserman M."/>
            <person name="Watts T."/>
            <person name="Wilson D."/>
            <person name="Wilson R.K."/>
            <person name="Wing R.A."/>
            <person name="Wolfner M.F."/>
            <person name="Wong A."/>
            <person name="Wong G.K."/>
            <person name="Wu C.I."/>
            <person name="Wu G."/>
            <person name="Yamamoto D."/>
            <person name="Yang H.P."/>
            <person name="Yang S.P."/>
            <person name="Yorke J.A."/>
            <person name="Yoshida K."/>
            <person name="Zdobnov E."/>
            <person name="Zhang P."/>
            <person name="Zhang Y."/>
            <person name="Zimin A.V."/>
            <person name="Baldwin J."/>
            <person name="Abdouelleil A."/>
            <person name="Abdulkadir J."/>
            <person name="Abebe A."/>
            <person name="Abera B."/>
            <person name="Abreu J."/>
            <person name="Acer S.C."/>
            <person name="Aftuck L."/>
            <person name="Alexander A."/>
            <person name="An P."/>
            <person name="Anderson E."/>
            <person name="Anderson S."/>
            <person name="Arachi H."/>
            <person name="Azer M."/>
            <person name="Bachantsang P."/>
            <person name="Barry A."/>
            <person name="Bayul T."/>
            <person name="Berlin A."/>
            <person name="Bessette D."/>
            <person name="Bloom T."/>
            <person name="Blye J."/>
            <person name="Boguslavskiy L."/>
            <person name="Bonnet C."/>
            <person name="Boukhgalter B."/>
            <person name="Bourzgui I."/>
            <person name="Brown A."/>
            <person name="Cahill P."/>
            <person name="Channer S."/>
            <person name="Cheshatsang Y."/>
            <person name="Chuda L."/>
            <person name="Citroen M."/>
            <person name="Collymore A."/>
            <person name="Cooke P."/>
            <person name="Costello M."/>
            <person name="D'Aco K."/>
            <person name="Daza R."/>
            <person name="De Haan G."/>
            <person name="DeGray S."/>
            <person name="DeMaso C."/>
            <person name="Dhargay N."/>
            <person name="Dooley K."/>
            <person name="Dooley E."/>
            <person name="Doricent M."/>
            <person name="Dorje P."/>
            <person name="Dorjee K."/>
            <person name="Dupes A."/>
            <person name="Elong R."/>
            <person name="Falk J."/>
            <person name="Farina A."/>
            <person name="Faro S."/>
            <person name="Ferguson D."/>
            <person name="Fisher S."/>
            <person name="Foley C.D."/>
            <person name="Franke A."/>
            <person name="Friedrich D."/>
            <person name="Gadbois L."/>
            <person name="Gearin G."/>
            <person name="Gearin C.R."/>
            <person name="Giannoukos G."/>
            <person name="Goode T."/>
            <person name="Graham J."/>
            <person name="Grandbois E."/>
            <person name="Grewal S."/>
            <person name="Gyaltsen K."/>
            <person name="Hafez N."/>
            <person name="Hagos B."/>
            <person name="Hall J."/>
            <person name="Henson C."/>
            <person name="Hollinger A."/>
            <person name="Honan T."/>
            <person name="Huard M.D."/>
            <person name="Hughes L."/>
            <person name="Hurhula B."/>
            <person name="Husby M.E."/>
            <person name="Kamat A."/>
            <person name="Kanga B."/>
            <person name="Kashin S."/>
            <person name="Khazanovich D."/>
            <person name="Kisner P."/>
            <person name="Lance K."/>
            <person name="Lara M."/>
            <person name="Lee W."/>
            <person name="Lennon N."/>
            <person name="Letendre F."/>
            <person name="LeVine R."/>
            <person name="Lipovsky A."/>
            <person name="Liu X."/>
            <person name="Liu J."/>
            <person name="Liu S."/>
            <person name="Lokyitsang T."/>
            <person name="Lokyitsang Y."/>
            <person name="Lubonja R."/>
            <person name="Lui A."/>
            <person name="MacDonald P."/>
            <person name="Magnisalis V."/>
            <person name="Maru K."/>
            <person name="Matthews C."/>
            <person name="McCusker W."/>
            <person name="McDonough S."/>
            <person name="Mehta T."/>
            <person name="Meldrim J."/>
            <person name="Meneus L."/>
            <person name="Mihai O."/>
            <person name="Mihalev A."/>
            <person name="Mihova T."/>
            <person name="Mittelman R."/>
            <person name="Mlenga V."/>
            <person name="Montmayeur A."/>
            <person name="Mulrain L."/>
            <person name="Navidi A."/>
            <person name="Naylor J."/>
            <person name="Negash T."/>
            <person name="Nguyen T."/>
            <person name="Nguyen N."/>
            <person name="Nicol R."/>
            <person name="Norbu C."/>
            <person name="Norbu N."/>
            <person name="Novod N."/>
            <person name="O'Neill B."/>
            <person name="Osman S."/>
            <person name="Markiewicz E."/>
            <person name="Oyono O.L."/>
            <person name="Patti C."/>
            <person name="Phunkhang P."/>
            <person name="Pierre F."/>
            <person name="Priest M."/>
            <person name="Raghuraman S."/>
            <person name="Rege F."/>
            <person name="Reyes R."/>
            <person name="Rise C."/>
            <person name="Rogov P."/>
            <person name="Ross K."/>
            <person name="Ryan E."/>
            <person name="Settipalli S."/>
            <person name="Shea T."/>
            <person name="Sherpa N."/>
            <person name="Shi L."/>
            <person name="Shih D."/>
            <person name="Sparrow T."/>
            <person name="Spaulding J."/>
            <person name="Stalker J."/>
            <person name="Stange-Thomann N."/>
            <person name="Stavropoulos S."/>
            <person name="Stone C."/>
            <person name="Strader C."/>
            <person name="Tesfaye S."/>
            <person name="Thomson T."/>
            <person name="Thoulutsang Y."/>
            <person name="Thoulutsang D."/>
            <person name="Topham K."/>
            <person name="Topping I."/>
            <person name="Tsamla T."/>
            <person name="Vassiliev H."/>
            <person name="Vo A."/>
            <person name="Wangchuk T."/>
            <person name="Wangdi T."/>
            <person name="Weiand M."/>
            <person name="Wilkinson J."/>
            <person name="Wilson A."/>
            <person name="Yadav S."/>
            <person name="Young G."/>
            <person name="Yu Q."/>
            <person name="Zembek L."/>
            <person name="Zhong D."/>
            <person name="Zimmer A."/>
            <person name="Zwirko Z."/>
            <person name="Jaffe D.B."/>
            <person name="Alvarez P."/>
            <person name="Brockman W."/>
            <person name="Butler J."/>
            <person name="Chin C."/>
            <person name="Gnerre S."/>
            <person name="Grabherr M."/>
            <person name="Kleber M."/>
            <person name="Mauceli E."/>
            <person name="MacCallum I."/>
        </authorList>
    </citation>
    <scope>NUCLEOTIDE SEQUENCE [LARGE SCALE GENOMIC DNA]</scope>
    <source>
        <strain evidence="14">Tucson 14024-0371.13</strain>
    </source>
</reference>
<comment type="cofactor">
    <cofactor evidence="1">
        <name>Zn(2+)</name>
        <dbReference type="ChEBI" id="CHEBI:29105"/>
    </cofactor>
</comment>
<evidence type="ECO:0000256" key="5">
    <source>
        <dbReference type="ARBA" id="ARBA00018099"/>
    </source>
</evidence>
<evidence type="ECO:0000256" key="2">
    <source>
        <dbReference type="ARBA" id="ARBA00004613"/>
    </source>
</evidence>
<dbReference type="OrthoDB" id="7202371at2759"/>
<evidence type="ECO:0000256" key="8">
    <source>
        <dbReference type="ARBA" id="ARBA00022729"/>
    </source>
</evidence>
<dbReference type="InterPro" id="IPR006330">
    <property type="entry name" value="Ado/ade_deaminase"/>
</dbReference>
<evidence type="ECO:0000313" key="13">
    <source>
        <dbReference type="EMBL" id="KPU79884.1"/>
    </source>
</evidence>
<dbReference type="PANTHER" id="PTHR11409:SF39">
    <property type="entry name" value="ADENOSINE DEAMINASE 2"/>
    <property type="match status" value="1"/>
</dbReference>
<dbReference type="Pfam" id="PF08451">
    <property type="entry name" value="A_deaminase_N"/>
    <property type="match status" value="1"/>
</dbReference>
<dbReference type="GO" id="GO:0006154">
    <property type="term" value="P:adenosine catabolic process"/>
    <property type="evidence" value="ECO:0007669"/>
    <property type="project" value="InterPro"/>
</dbReference>
<dbReference type="InParanoid" id="A0A0N8P1G8"/>
<dbReference type="EMBL" id="CH902617">
    <property type="protein sequence ID" value="KPU79884.1"/>
    <property type="molecule type" value="Genomic_DNA"/>
</dbReference>
<evidence type="ECO:0000256" key="7">
    <source>
        <dbReference type="ARBA" id="ARBA00022723"/>
    </source>
</evidence>
<comment type="catalytic activity">
    <reaction evidence="10">
        <text>adenosine + H2O + H(+) = inosine + NH4(+)</text>
        <dbReference type="Rhea" id="RHEA:24408"/>
        <dbReference type="ChEBI" id="CHEBI:15377"/>
        <dbReference type="ChEBI" id="CHEBI:15378"/>
        <dbReference type="ChEBI" id="CHEBI:16335"/>
        <dbReference type="ChEBI" id="CHEBI:17596"/>
        <dbReference type="ChEBI" id="CHEBI:28938"/>
        <dbReference type="EC" id="3.5.4.4"/>
    </reaction>
</comment>
<organism evidence="13 14">
    <name type="scientific">Drosophila ananassae</name>
    <name type="common">Fruit fly</name>
    <dbReference type="NCBI Taxonomy" id="7217"/>
    <lineage>
        <taxon>Eukaryota</taxon>
        <taxon>Metazoa</taxon>
        <taxon>Ecdysozoa</taxon>
        <taxon>Arthropoda</taxon>
        <taxon>Hexapoda</taxon>
        <taxon>Insecta</taxon>
        <taxon>Pterygota</taxon>
        <taxon>Neoptera</taxon>
        <taxon>Endopterygota</taxon>
        <taxon>Diptera</taxon>
        <taxon>Brachycera</taxon>
        <taxon>Muscomorpha</taxon>
        <taxon>Ephydroidea</taxon>
        <taxon>Drosophilidae</taxon>
        <taxon>Drosophila</taxon>
        <taxon>Sophophora</taxon>
    </lineage>
</organism>
<dbReference type="GO" id="GO:0046103">
    <property type="term" value="P:inosine biosynthetic process"/>
    <property type="evidence" value="ECO:0007669"/>
    <property type="project" value="TreeGrafter"/>
</dbReference>
<keyword evidence="7" id="KW-0479">Metal-binding</keyword>
<accession>A0A0N8P1G8</accession>
<sequence>MTKSAAYKKERQKILDDEERMRTGKGFQFSAKETDVNKIFMDFKEKELTRGYRHEDQNTAALHFFKAKSMIEKGDVFPFLKLMPKGALLHMHDVASVSSKWIINNLTYMPGMLRCRTPAKLNILTFRKMKEKHDCKFYYKVSDEREDDWFYSTNDDDLEKSINLRTAYPEMVYPTIGDVWNRFQGIFSTMDDVFAYLPAFRRYIWQMLTELYLDNVMYAEIRSSLKQLYDEKGKTYPKEFTAREYIDINKKFVKKYPDFLGVKIIFCGHRRSFEKIRKSIQEFKQLHKDFPDFIIGFDIVGQEDPGKTLYSVLDYLEDLPKTAKLFFHGGETNWSGGTRETNLLDAILLKTTRIGHGYALAKHPILLEKVINNTIALEVSPISNQVLNLVWDLRNHPAAIYLSQNIPMSITSDDPGFWGAKGLSYDFYYAIMSLAPNNAGLRLLKALVWHSIDYSILTSGEKQRGLDILDRRWNNFLTEAIKKWGKKKPNKNKQYGEDLN</sequence>
<dbReference type="SMR" id="A0A0N8P1G8"/>
<keyword evidence="14" id="KW-1185">Reference proteome</keyword>
<dbReference type="AlphaFoldDB" id="A0A0N8P1G8"/>
<dbReference type="GO" id="GO:0005615">
    <property type="term" value="C:extracellular space"/>
    <property type="evidence" value="ECO:0007669"/>
    <property type="project" value="InterPro"/>
</dbReference>
<proteinExistence type="inferred from homology"/>
<comment type="similarity">
    <text evidence="3">Belongs to the metallo-dependent hydrolases superfamily. Adenosine and AMP deaminases family. ADGF subfamily.</text>
</comment>
<evidence type="ECO:0000256" key="1">
    <source>
        <dbReference type="ARBA" id="ARBA00001947"/>
    </source>
</evidence>
<name>A0A0N8P1G8_DROAN</name>
<dbReference type="InterPro" id="IPR013659">
    <property type="entry name" value="A_deaminase_N"/>
</dbReference>
<dbReference type="GO" id="GO:0046872">
    <property type="term" value="F:metal ion binding"/>
    <property type="evidence" value="ECO:0007669"/>
    <property type="project" value="UniProtKB-KW"/>
</dbReference>
<dbReference type="STRING" id="7217.A0A0N8P1G8"/>
<dbReference type="FunFam" id="3.20.20.140:FF:000017">
    <property type="entry name" value="Adenosine deaminase 2"/>
    <property type="match status" value="1"/>
</dbReference>
<evidence type="ECO:0000256" key="3">
    <source>
        <dbReference type="ARBA" id="ARBA00006083"/>
    </source>
</evidence>
<dbReference type="EC" id="3.5.4.4" evidence="4"/>
<dbReference type="InterPro" id="IPR001365">
    <property type="entry name" value="A_deaminase_dom"/>
</dbReference>
<evidence type="ECO:0000256" key="4">
    <source>
        <dbReference type="ARBA" id="ARBA00012784"/>
    </source>
</evidence>
<keyword evidence="8" id="KW-0732">Signal</keyword>
<evidence type="ECO:0000256" key="10">
    <source>
        <dbReference type="ARBA" id="ARBA00047764"/>
    </source>
</evidence>
<evidence type="ECO:0000256" key="6">
    <source>
        <dbReference type="ARBA" id="ARBA00022525"/>
    </source>
</evidence>
<comment type="subcellular location">
    <subcellularLocation>
        <location evidence="2">Secreted</location>
    </subcellularLocation>
</comment>